<comment type="caution">
    <text evidence="14">The sequence shown here is derived from an EMBL/GenBank/DDBJ whole genome shotgun (WGS) entry which is preliminary data.</text>
</comment>
<comment type="catalytic activity">
    <reaction evidence="12">
        <text>2,5-diamino-6-(1-D-ribitylamino)pyrimidin-4(3H)-one 5'-phosphate + NADP(+) = 2,5-diamino-6-(1-D-ribosylamino)pyrimidin-4(3H)-one 5'-phosphate + NADPH + H(+)</text>
        <dbReference type="Rhea" id="RHEA:27278"/>
        <dbReference type="ChEBI" id="CHEBI:15378"/>
        <dbReference type="ChEBI" id="CHEBI:57783"/>
        <dbReference type="ChEBI" id="CHEBI:58349"/>
        <dbReference type="ChEBI" id="CHEBI:58890"/>
        <dbReference type="ChEBI" id="CHEBI:59545"/>
        <dbReference type="EC" id="1.1.1.302"/>
    </reaction>
</comment>
<dbReference type="EC" id="1.1.1.302" evidence="4"/>
<dbReference type="GO" id="GO:0008703">
    <property type="term" value="F:5-amino-6-(5-phosphoribosylamino)uracil reductase activity"/>
    <property type="evidence" value="ECO:0007669"/>
    <property type="project" value="InterPro"/>
</dbReference>
<dbReference type="EMBL" id="PYWC01000020">
    <property type="protein sequence ID" value="PWW77655.1"/>
    <property type="molecule type" value="Genomic_DNA"/>
</dbReference>
<keyword evidence="6" id="KW-0686">Riboflavin biosynthesis</keyword>
<accession>A0A317SSZ4</accession>
<sequence>MAPLIPYPPPSGIDKYLPPPQHTGKLFLTLTYATSLDSHLSIPLTQVHHSGPETKSLTHHLRTLHDAILIGVGTAVVDDPGLNSRLPGTPLTRQPRPIILDPAFRWGVTRVSRVVQTAKRGEGLAPYVFVRSEVEIDGDERKGILEEVGGRVVVIETLGGRKWDWRDLSEKMKELGLNSVMVEGGGGVINDLLAEGNLPLVDSVIVTIAPTYLGQGGVNVSPPAVLSAADGKRTLAVRFRSVEWRILGRDVVMFAQPDL</sequence>
<protein>
    <recommendedName>
        <fullName evidence="5">2,5-diamino-6-ribosylamino-4(3H)-pyrimidinone 5'-phosphate reductase</fullName>
        <ecNumber evidence="4">1.1.1.302</ecNumber>
    </recommendedName>
    <alternativeName>
        <fullName evidence="10">2,5-diamino-6-(5-phospho-D-ribosylamino)pyrimidin-4(3H)-one reductase</fullName>
    </alternativeName>
    <alternativeName>
        <fullName evidence="9">2,5-diamino-6-ribitylamino-4(3H)-pyrimidinone 5'-phosphate synthase</fullName>
    </alternativeName>
</protein>
<dbReference type="STRING" id="42249.A0A317SSZ4"/>
<proteinExistence type="inferred from homology"/>
<dbReference type="OrthoDB" id="5432at2759"/>
<keyword evidence="8" id="KW-0560">Oxidoreductase</keyword>
<dbReference type="Pfam" id="PF01872">
    <property type="entry name" value="RibD_C"/>
    <property type="match status" value="1"/>
</dbReference>
<dbReference type="GO" id="GO:0009231">
    <property type="term" value="P:riboflavin biosynthetic process"/>
    <property type="evidence" value="ECO:0007669"/>
    <property type="project" value="UniProtKB-KW"/>
</dbReference>
<comment type="pathway">
    <text evidence="2">Cofactor biosynthesis; riboflavin biosynthesis.</text>
</comment>
<feature type="domain" description="Bacterial bifunctional deaminase-reductase C-terminal" evidence="13">
    <location>
        <begin position="27"/>
        <end position="252"/>
    </location>
</feature>
<gene>
    <name evidence="14" type="ORF">C7212DRAFT_276992</name>
</gene>
<reference evidence="14 15" key="1">
    <citation type="submission" date="2018-03" db="EMBL/GenBank/DDBJ databases">
        <title>Genomes of Pezizomycetes fungi and the evolution of truffles.</title>
        <authorList>
            <person name="Murat C."/>
            <person name="Payen T."/>
            <person name="Noel B."/>
            <person name="Kuo A."/>
            <person name="Martin F.M."/>
        </authorList>
    </citation>
    <scope>NUCLEOTIDE SEQUENCE [LARGE SCALE GENOMIC DNA]</scope>
    <source>
        <strain evidence="14">091103-1</strain>
    </source>
</reference>
<evidence type="ECO:0000256" key="4">
    <source>
        <dbReference type="ARBA" id="ARBA00012851"/>
    </source>
</evidence>
<dbReference type="PANTHER" id="PTHR38011">
    <property type="entry name" value="DIHYDROFOLATE REDUCTASE FAMILY PROTEIN (AFU_ORTHOLOGUE AFUA_8G06820)"/>
    <property type="match status" value="1"/>
</dbReference>
<evidence type="ECO:0000256" key="12">
    <source>
        <dbReference type="ARBA" id="ARBA00049020"/>
    </source>
</evidence>
<evidence type="ECO:0000256" key="3">
    <source>
        <dbReference type="ARBA" id="ARBA00009723"/>
    </source>
</evidence>
<evidence type="ECO:0000256" key="10">
    <source>
        <dbReference type="ARBA" id="ARBA00031630"/>
    </source>
</evidence>
<dbReference type="SUPFAM" id="SSF53597">
    <property type="entry name" value="Dihydrofolate reductase-like"/>
    <property type="match status" value="1"/>
</dbReference>
<evidence type="ECO:0000256" key="1">
    <source>
        <dbReference type="ARBA" id="ARBA00003555"/>
    </source>
</evidence>
<evidence type="ECO:0000313" key="15">
    <source>
        <dbReference type="Proteomes" id="UP000246991"/>
    </source>
</evidence>
<evidence type="ECO:0000256" key="11">
    <source>
        <dbReference type="ARBA" id="ARBA00047550"/>
    </source>
</evidence>
<dbReference type="InterPro" id="IPR050765">
    <property type="entry name" value="Riboflavin_Biosynth_HTPR"/>
</dbReference>
<evidence type="ECO:0000259" key="13">
    <source>
        <dbReference type="Pfam" id="PF01872"/>
    </source>
</evidence>
<comment type="similarity">
    <text evidence="3">Belongs to the HTP reductase family.</text>
</comment>
<comment type="function">
    <text evidence="1">Catalyzes an early step in riboflavin biosynthesis, the NADPH-dependent reduction of the ribose side chain of 2,5-diamino-6-ribosylamino-4(3H)-pyrimidinone 5'-phosphate, yielding 2,5-diamino-6-ribitylamino-4(3H)-pyrimidinone 5'-phosphate.</text>
</comment>
<dbReference type="PANTHER" id="PTHR38011:SF7">
    <property type="entry name" value="2,5-DIAMINO-6-RIBOSYLAMINO-4(3H)-PYRIMIDINONE 5'-PHOSPHATE REDUCTASE"/>
    <property type="match status" value="1"/>
</dbReference>
<dbReference type="AlphaFoldDB" id="A0A317SSZ4"/>
<evidence type="ECO:0000256" key="9">
    <source>
        <dbReference type="ARBA" id="ARBA00030073"/>
    </source>
</evidence>
<dbReference type="InterPro" id="IPR024072">
    <property type="entry name" value="DHFR-like_dom_sf"/>
</dbReference>
<keyword evidence="15" id="KW-1185">Reference proteome</keyword>
<evidence type="ECO:0000256" key="5">
    <source>
        <dbReference type="ARBA" id="ARBA00015035"/>
    </source>
</evidence>
<dbReference type="Proteomes" id="UP000246991">
    <property type="component" value="Unassembled WGS sequence"/>
</dbReference>
<name>A0A317SSZ4_9PEZI</name>
<evidence type="ECO:0000256" key="8">
    <source>
        <dbReference type="ARBA" id="ARBA00023002"/>
    </source>
</evidence>
<evidence type="ECO:0000256" key="2">
    <source>
        <dbReference type="ARBA" id="ARBA00005104"/>
    </source>
</evidence>
<comment type="catalytic activity">
    <reaction evidence="11">
        <text>2,5-diamino-6-(1-D-ribitylamino)pyrimidin-4(3H)-one 5'-phosphate + NAD(+) = 2,5-diamino-6-(1-D-ribosylamino)pyrimidin-4(3H)-one 5'-phosphate + NADH + H(+)</text>
        <dbReference type="Rhea" id="RHEA:27274"/>
        <dbReference type="ChEBI" id="CHEBI:15378"/>
        <dbReference type="ChEBI" id="CHEBI:57540"/>
        <dbReference type="ChEBI" id="CHEBI:57945"/>
        <dbReference type="ChEBI" id="CHEBI:58890"/>
        <dbReference type="ChEBI" id="CHEBI:59545"/>
        <dbReference type="EC" id="1.1.1.302"/>
    </reaction>
</comment>
<dbReference type="Gene3D" id="3.40.430.10">
    <property type="entry name" value="Dihydrofolate Reductase, subunit A"/>
    <property type="match status" value="1"/>
</dbReference>
<organism evidence="14 15">
    <name type="scientific">Tuber magnatum</name>
    <name type="common">white Piedmont truffle</name>
    <dbReference type="NCBI Taxonomy" id="42249"/>
    <lineage>
        <taxon>Eukaryota</taxon>
        <taxon>Fungi</taxon>
        <taxon>Dikarya</taxon>
        <taxon>Ascomycota</taxon>
        <taxon>Pezizomycotina</taxon>
        <taxon>Pezizomycetes</taxon>
        <taxon>Pezizales</taxon>
        <taxon>Tuberaceae</taxon>
        <taxon>Tuber</taxon>
    </lineage>
</organism>
<evidence type="ECO:0000256" key="6">
    <source>
        <dbReference type="ARBA" id="ARBA00022619"/>
    </source>
</evidence>
<keyword evidence="7" id="KW-0521">NADP</keyword>
<evidence type="ECO:0000313" key="14">
    <source>
        <dbReference type="EMBL" id="PWW77655.1"/>
    </source>
</evidence>
<dbReference type="InterPro" id="IPR002734">
    <property type="entry name" value="RibDG_C"/>
</dbReference>
<evidence type="ECO:0000256" key="7">
    <source>
        <dbReference type="ARBA" id="ARBA00022857"/>
    </source>
</evidence>